<keyword evidence="1" id="KW-0175">Coiled coil</keyword>
<evidence type="ECO:0000259" key="2">
    <source>
        <dbReference type="Pfam" id="PF11740"/>
    </source>
</evidence>
<dbReference type="RefSeq" id="WP_303548435.1">
    <property type="nucleotide sequence ID" value="NZ_JAUOPG010000001.1"/>
</dbReference>
<keyword evidence="3" id="KW-0238">DNA-binding</keyword>
<dbReference type="Proteomes" id="UP001169862">
    <property type="component" value="Unassembled WGS sequence"/>
</dbReference>
<dbReference type="EMBL" id="JAUOPG010000001">
    <property type="protein sequence ID" value="MDO6452446.1"/>
    <property type="molecule type" value="Genomic_DNA"/>
</dbReference>
<protein>
    <submittedName>
        <fullName evidence="3">DNA-binding protein</fullName>
    </submittedName>
</protein>
<dbReference type="InterPro" id="IPR021104">
    <property type="entry name" value="KfrA_DNA-bd_N"/>
</dbReference>
<proteinExistence type="predicted"/>
<dbReference type="AlphaFoldDB" id="A0AAW7XFE6"/>
<sequence length="277" mass="31603">MPRKSDTREKVFAAADQLLQQGAKPTQQSIRDLIGTGSISTINAALNDWWASLADRVARKNEHPELPEPVLTAANQLWDQALAYAHHNLNQQRAELQQTLGDIKKQSNEELNNLRQLVDRLQDSNANLRSELDEAFRASKAEQVRASSLETQVIRLTSERDDLSRKVKQLERLFDKDQTNASKGGAKADSQHQEKMIELRVENKFLSNKINELNELLAIKSTENEQLTRQLTSQEKEALQQQHRLELVLAQQDARYEDVVNSLNHCRLELAQVKDNN</sequence>
<comment type="caution">
    <text evidence="3">The sequence shown here is derived from an EMBL/GenBank/DDBJ whole genome shotgun (WGS) entry which is preliminary data.</text>
</comment>
<name>A0AAW7XFE6_9GAMM</name>
<evidence type="ECO:0000313" key="4">
    <source>
        <dbReference type="Proteomes" id="UP001169862"/>
    </source>
</evidence>
<gene>
    <name evidence="3" type="ORF">Q4490_02605</name>
</gene>
<accession>A0AAW7XFE6</accession>
<organism evidence="3 4">
    <name type="scientific">Neptunomonas phycophila</name>
    <dbReference type="NCBI Taxonomy" id="1572645"/>
    <lineage>
        <taxon>Bacteria</taxon>
        <taxon>Pseudomonadati</taxon>
        <taxon>Pseudomonadota</taxon>
        <taxon>Gammaproteobacteria</taxon>
        <taxon>Oceanospirillales</taxon>
        <taxon>Oceanospirillaceae</taxon>
        <taxon>Neptunomonas</taxon>
    </lineage>
</organism>
<dbReference type="Pfam" id="PF11740">
    <property type="entry name" value="KfrA_N"/>
    <property type="match status" value="1"/>
</dbReference>
<feature type="domain" description="KfrA N-terminal DNA-binding" evidence="2">
    <location>
        <begin position="7"/>
        <end position="118"/>
    </location>
</feature>
<evidence type="ECO:0000313" key="3">
    <source>
        <dbReference type="EMBL" id="MDO6452446.1"/>
    </source>
</evidence>
<evidence type="ECO:0000256" key="1">
    <source>
        <dbReference type="SAM" id="Coils"/>
    </source>
</evidence>
<reference evidence="3" key="1">
    <citation type="submission" date="2023-07" db="EMBL/GenBank/DDBJ databases">
        <title>Genome content predicts the carbon catabolic preferences of heterotrophic bacteria.</title>
        <authorList>
            <person name="Gralka M."/>
        </authorList>
    </citation>
    <scope>NUCLEOTIDE SEQUENCE</scope>
    <source>
        <strain evidence="3">I2M16</strain>
    </source>
</reference>
<dbReference type="GO" id="GO:0003677">
    <property type="term" value="F:DNA binding"/>
    <property type="evidence" value="ECO:0007669"/>
    <property type="project" value="UniProtKB-KW"/>
</dbReference>
<feature type="coiled-coil region" evidence="1">
    <location>
        <begin position="86"/>
        <end position="244"/>
    </location>
</feature>